<dbReference type="AlphaFoldDB" id="A0A090K2L6"/>
<evidence type="ECO:0000313" key="13">
    <source>
        <dbReference type="Proteomes" id="UP000032427"/>
    </source>
</evidence>
<dbReference type="SUPFAM" id="SSF90123">
    <property type="entry name" value="ABC transporter transmembrane region"/>
    <property type="match status" value="1"/>
</dbReference>
<dbReference type="CDD" id="cd18567">
    <property type="entry name" value="ABC_6TM_CvaB_RaxB_like"/>
    <property type="match status" value="1"/>
</dbReference>
<dbReference type="PROSITE" id="PS00211">
    <property type="entry name" value="ABC_TRANSPORTER_1"/>
    <property type="match status" value="1"/>
</dbReference>
<sequence length="714" mass="80153">MAIRPYLCSKRKTGMSINKPTIVDAIDLISYSGKRNVPLIMQSEVSECGLACLAMISSFYGYKINLSSLRKKVTLDNNGINLKQLMNVANQLHFSSRALQCSLNEIEQLSLPCILHWNMDHFVVLTRVTKNTIFINDPAFGKRKIHRKEFSDSFTGIALELTPTTSFKKQDVRVVMKITQLWEKITGLKRALISLLALSLILQSAALLLPYYMQWVVDNVLLSNDTSLLIVLAFGFSLLTIIQSGVSAFRSWLVLRFSSSLNLHMGANLFHHLINLPMSYFEKRHIGDVVSRFGSLSAIREMLATGLVEAIIDGIMASIVLIMLYVYSPLLATIALGFVLLSFLVQLAFYYPNRRITEESIVAEAKEDTSFLESIRAIQTIKLFSHETSRQNLWLNRYAEVINTNIRLGKLDIAETTFNSLIFGLESILVIYFGALIVIDGDLTVGMLLAFIAYKGQFTTSITNFIDNILSFKLLGLHLERLSDITLQKTEFNDTNYVAPLSTVKGNIRLESICFRYADNSEWVLHNINLEVKSGDSVAIVGASGCGKTTLLKIILGLLKPTSGRIYLDGIDISQLGLNEYRQHFGAVMQNDLLFSGTLSENITLFDPNYNEDKLNECCRLACILDDIEKLPMKYHSLVGDMGNNFSGGQLQRLFLARALYKEPAILCLDESTSNLDQQNEFLINDNIKSLPMTRIIIAHRKSTIESVNSTFEI</sequence>
<evidence type="ECO:0000259" key="11">
    <source>
        <dbReference type="PROSITE" id="PS50990"/>
    </source>
</evidence>
<dbReference type="PROSITE" id="PS50929">
    <property type="entry name" value="ABC_TM1F"/>
    <property type="match status" value="1"/>
</dbReference>
<keyword evidence="4" id="KW-0378">Hydrolase</keyword>
<organism evidence="12 13">
    <name type="scientific">Aliivibrio wodanis</name>
    <dbReference type="NCBI Taxonomy" id="80852"/>
    <lineage>
        <taxon>Bacteria</taxon>
        <taxon>Pseudomonadati</taxon>
        <taxon>Pseudomonadota</taxon>
        <taxon>Gammaproteobacteria</taxon>
        <taxon>Vibrionales</taxon>
        <taxon>Vibrionaceae</taxon>
        <taxon>Aliivibrio</taxon>
    </lineage>
</organism>
<dbReference type="Gene3D" id="3.40.50.300">
    <property type="entry name" value="P-loop containing nucleotide triphosphate hydrolases"/>
    <property type="match status" value="1"/>
</dbReference>
<evidence type="ECO:0000313" key="12">
    <source>
        <dbReference type="EMBL" id="CED57963.1"/>
    </source>
</evidence>
<feature type="domain" description="ABC transporter" evidence="9">
    <location>
        <begin position="508"/>
        <end position="714"/>
    </location>
</feature>
<dbReference type="EMBL" id="LN554848">
    <property type="protein sequence ID" value="CED57963.1"/>
    <property type="molecule type" value="Genomic_DNA"/>
</dbReference>
<evidence type="ECO:0000256" key="7">
    <source>
        <dbReference type="ARBA" id="ARBA00023136"/>
    </source>
</evidence>
<dbReference type="KEGG" id="awd:AWOD_p920_37"/>
<evidence type="ECO:0000259" key="9">
    <source>
        <dbReference type="PROSITE" id="PS50893"/>
    </source>
</evidence>
<feature type="domain" description="ABC transmembrane type-1" evidence="10">
    <location>
        <begin position="195"/>
        <end position="474"/>
    </location>
</feature>
<feature type="transmembrane region" description="Helical" evidence="8">
    <location>
        <begin position="330"/>
        <end position="351"/>
    </location>
</feature>
<reference evidence="13" key="1">
    <citation type="submission" date="2014-09" db="EMBL/GenBank/DDBJ databases">
        <authorList>
            <person name="Hjerde E."/>
        </authorList>
    </citation>
    <scope>NUCLEOTIDE SEQUENCE [LARGE SCALE GENOMIC DNA]</scope>
    <source>
        <strain evidence="13">06/09/139</strain>
        <plasmid evidence="13">pAWOD920</plasmid>
    </source>
</reference>
<feature type="transmembrane region" description="Helical" evidence="8">
    <location>
        <begin position="302"/>
        <end position="324"/>
    </location>
</feature>
<dbReference type="SUPFAM" id="SSF52540">
    <property type="entry name" value="P-loop containing nucleoside triphosphate hydrolases"/>
    <property type="match status" value="1"/>
</dbReference>
<dbReference type="GO" id="GO:0005886">
    <property type="term" value="C:plasma membrane"/>
    <property type="evidence" value="ECO:0007669"/>
    <property type="project" value="UniProtKB-SubCell"/>
</dbReference>
<proteinExistence type="predicted"/>
<dbReference type="Gene3D" id="3.90.70.10">
    <property type="entry name" value="Cysteine proteinases"/>
    <property type="match status" value="1"/>
</dbReference>
<evidence type="ECO:0000259" key="10">
    <source>
        <dbReference type="PROSITE" id="PS50929"/>
    </source>
</evidence>
<comment type="subcellular location">
    <subcellularLocation>
        <location evidence="1">Cell membrane</location>
        <topology evidence="1">Multi-pass membrane protein</topology>
    </subcellularLocation>
</comment>
<gene>
    <name evidence="12" type="ORF">AWOD_p920_37</name>
</gene>
<dbReference type="GO" id="GO:0008234">
    <property type="term" value="F:cysteine-type peptidase activity"/>
    <property type="evidence" value="ECO:0007669"/>
    <property type="project" value="InterPro"/>
</dbReference>
<dbReference type="Gene3D" id="1.20.1560.10">
    <property type="entry name" value="ABC transporter type 1, transmembrane domain"/>
    <property type="match status" value="1"/>
</dbReference>
<keyword evidence="2 8" id="KW-0812">Transmembrane</keyword>
<dbReference type="SMART" id="SM00382">
    <property type="entry name" value="AAA"/>
    <property type="match status" value="1"/>
</dbReference>
<keyword evidence="6 8" id="KW-1133">Transmembrane helix</keyword>
<evidence type="ECO:0000256" key="3">
    <source>
        <dbReference type="ARBA" id="ARBA00022741"/>
    </source>
</evidence>
<dbReference type="GO" id="GO:0006508">
    <property type="term" value="P:proteolysis"/>
    <property type="evidence" value="ECO:0007669"/>
    <property type="project" value="InterPro"/>
</dbReference>
<keyword evidence="13" id="KW-1185">Reference proteome</keyword>
<dbReference type="InterPro" id="IPR011527">
    <property type="entry name" value="ABC1_TM_dom"/>
</dbReference>
<dbReference type="PANTHER" id="PTHR43394:SF1">
    <property type="entry name" value="ATP-BINDING CASSETTE SUB-FAMILY B MEMBER 10, MITOCHONDRIAL"/>
    <property type="match status" value="1"/>
</dbReference>
<keyword evidence="3" id="KW-0547">Nucleotide-binding</keyword>
<dbReference type="InterPro" id="IPR005074">
    <property type="entry name" value="Peptidase_C39"/>
</dbReference>
<geneLocation type="plasmid" evidence="12 13">
    <name>pAWOD920</name>
</geneLocation>
<dbReference type="InterPro" id="IPR027417">
    <property type="entry name" value="P-loop_NTPase"/>
</dbReference>
<dbReference type="PATRIC" id="fig|80852.17.peg.4198"/>
<keyword evidence="5" id="KW-0067">ATP-binding</keyword>
<dbReference type="InterPro" id="IPR017871">
    <property type="entry name" value="ABC_transporter-like_CS"/>
</dbReference>
<keyword evidence="12" id="KW-0614">Plasmid</keyword>
<evidence type="ECO:0000256" key="1">
    <source>
        <dbReference type="ARBA" id="ARBA00004651"/>
    </source>
</evidence>
<dbReference type="PROSITE" id="PS50893">
    <property type="entry name" value="ABC_TRANSPORTER_2"/>
    <property type="match status" value="1"/>
</dbReference>
<feature type="transmembrane region" description="Helical" evidence="8">
    <location>
        <begin position="191"/>
        <end position="213"/>
    </location>
</feature>
<dbReference type="InterPro" id="IPR003593">
    <property type="entry name" value="AAA+_ATPase"/>
</dbReference>
<evidence type="ECO:0000256" key="4">
    <source>
        <dbReference type="ARBA" id="ARBA00022801"/>
    </source>
</evidence>
<evidence type="ECO:0000256" key="2">
    <source>
        <dbReference type="ARBA" id="ARBA00022692"/>
    </source>
</evidence>
<evidence type="ECO:0000256" key="6">
    <source>
        <dbReference type="ARBA" id="ARBA00022989"/>
    </source>
</evidence>
<dbReference type="HOGENOM" id="CLU_000604_84_3_6"/>
<evidence type="ECO:0000256" key="8">
    <source>
        <dbReference type="SAM" id="Phobius"/>
    </source>
</evidence>
<name>A0A090K2L6_9GAMM</name>
<dbReference type="Pfam" id="PF03412">
    <property type="entry name" value="Peptidase_C39"/>
    <property type="match status" value="1"/>
</dbReference>
<dbReference type="PANTHER" id="PTHR43394">
    <property type="entry name" value="ATP-DEPENDENT PERMEASE MDL1, MITOCHONDRIAL"/>
    <property type="match status" value="1"/>
</dbReference>
<dbReference type="InterPro" id="IPR036640">
    <property type="entry name" value="ABC1_TM_sf"/>
</dbReference>
<dbReference type="GO" id="GO:0005524">
    <property type="term" value="F:ATP binding"/>
    <property type="evidence" value="ECO:0007669"/>
    <property type="project" value="UniProtKB-KW"/>
</dbReference>
<feature type="transmembrane region" description="Helical" evidence="8">
    <location>
        <begin position="228"/>
        <end position="249"/>
    </location>
</feature>
<accession>A0A090K2L6</accession>
<dbReference type="GO" id="GO:0016887">
    <property type="term" value="F:ATP hydrolysis activity"/>
    <property type="evidence" value="ECO:0007669"/>
    <property type="project" value="InterPro"/>
</dbReference>
<protein>
    <submittedName>
        <fullName evidence="12">Putative bacteriocin secretion ABC transporter</fullName>
    </submittedName>
</protein>
<dbReference type="CDD" id="cd02419">
    <property type="entry name" value="Peptidase_C39C"/>
    <property type="match status" value="1"/>
</dbReference>
<dbReference type="Pfam" id="PF00664">
    <property type="entry name" value="ABC_membrane"/>
    <property type="match status" value="1"/>
</dbReference>
<dbReference type="Proteomes" id="UP000032427">
    <property type="component" value="Plasmid pAWOD920"/>
</dbReference>
<dbReference type="Pfam" id="PF00005">
    <property type="entry name" value="ABC_tran"/>
    <property type="match status" value="1"/>
</dbReference>
<dbReference type="InterPro" id="IPR033838">
    <property type="entry name" value="CvaB_peptidase"/>
</dbReference>
<dbReference type="PROSITE" id="PS50990">
    <property type="entry name" value="PEPTIDASE_C39"/>
    <property type="match status" value="1"/>
</dbReference>
<evidence type="ECO:0000256" key="5">
    <source>
        <dbReference type="ARBA" id="ARBA00022840"/>
    </source>
</evidence>
<dbReference type="InterPro" id="IPR003439">
    <property type="entry name" value="ABC_transporter-like_ATP-bd"/>
</dbReference>
<dbReference type="InterPro" id="IPR039421">
    <property type="entry name" value="Type_1_exporter"/>
</dbReference>
<feature type="domain" description="Peptidase C39" evidence="11">
    <location>
        <begin position="42"/>
        <end position="161"/>
    </location>
</feature>
<keyword evidence="7 8" id="KW-0472">Membrane</keyword>
<dbReference type="GO" id="GO:0015421">
    <property type="term" value="F:ABC-type oligopeptide transporter activity"/>
    <property type="evidence" value="ECO:0007669"/>
    <property type="project" value="TreeGrafter"/>
</dbReference>